<reference evidence="1 2" key="1">
    <citation type="journal article" date="2019" name="Int. J. Syst. Evol. Microbiol.">
        <title>The Global Catalogue of Microorganisms (GCM) 10K type strain sequencing project: providing services to taxonomists for standard genome sequencing and annotation.</title>
        <authorList>
            <consortium name="The Broad Institute Genomics Platform"/>
            <consortium name="The Broad Institute Genome Sequencing Center for Infectious Disease"/>
            <person name="Wu L."/>
            <person name="Ma J."/>
        </authorList>
    </citation>
    <scope>NUCLEOTIDE SEQUENCE [LARGE SCALE GENOMIC DNA]</scope>
    <source>
        <strain evidence="1 2">JCM 15478</strain>
    </source>
</reference>
<dbReference type="Pfam" id="PF13563">
    <property type="entry name" value="2_5_RNA_ligase2"/>
    <property type="match status" value="1"/>
</dbReference>
<dbReference type="SUPFAM" id="SSF55144">
    <property type="entry name" value="LigT-like"/>
    <property type="match status" value="1"/>
</dbReference>
<dbReference type="Gene3D" id="3.90.1140.10">
    <property type="entry name" value="Cyclic phosphodiesterase"/>
    <property type="match status" value="1"/>
</dbReference>
<dbReference type="Proteomes" id="UP001500016">
    <property type="component" value="Unassembled WGS sequence"/>
</dbReference>
<keyword evidence="2" id="KW-1185">Reference proteome</keyword>
<proteinExistence type="predicted"/>
<evidence type="ECO:0000313" key="1">
    <source>
        <dbReference type="EMBL" id="GAA2092437.1"/>
    </source>
</evidence>
<organism evidence="1 2">
    <name type="scientific">Streptomyces albiaxialis</name>
    <dbReference type="NCBI Taxonomy" id="329523"/>
    <lineage>
        <taxon>Bacteria</taxon>
        <taxon>Bacillati</taxon>
        <taxon>Actinomycetota</taxon>
        <taxon>Actinomycetes</taxon>
        <taxon>Kitasatosporales</taxon>
        <taxon>Streptomycetaceae</taxon>
        <taxon>Streptomyces</taxon>
    </lineage>
</organism>
<protein>
    <recommendedName>
        <fullName evidence="3">2'-5' RNA ligase</fullName>
    </recommendedName>
</protein>
<evidence type="ECO:0008006" key="3">
    <source>
        <dbReference type="Google" id="ProtNLM"/>
    </source>
</evidence>
<gene>
    <name evidence="1" type="ORF">GCM10009801_58940</name>
</gene>
<dbReference type="EMBL" id="BAAAPE010000015">
    <property type="protein sequence ID" value="GAA2092437.1"/>
    <property type="molecule type" value="Genomic_DNA"/>
</dbReference>
<accession>A0ABN2WHB7</accession>
<comment type="caution">
    <text evidence="1">The sequence shown here is derived from an EMBL/GenBank/DDBJ whole genome shotgun (WGS) entry which is preliminary data.</text>
</comment>
<dbReference type="InterPro" id="IPR009097">
    <property type="entry name" value="Cyclic_Pdiesterase"/>
</dbReference>
<evidence type="ECO:0000313" key="2">
    <source>
        <dbReference type="Proteomes" id="UP001500016"/>
    </source>
</evidence>
<sequence>MSPSDIDVLAEHVAKGTEPPFRLHAHALAGSRGALRLSLTPWAPLVRLHAALTEINTSVGAPGGKPTGGFRPHMGVAYNNRERPAAPVVEVATTLRQSAPVALDVSTVEVVELQRTDRAYRIRVLHRVPLK</sequence>
<name>A0ABN2WHB7_9ACTN</name>